<comment type="caution">
    <text evidence="2">The sequence shown here is derived from an EMBL/GenBank/DDBJ whole genome shotgun (WGS) entry which is preliminary data.</text>
</comment>
<proteinExistence type="predicted"/>
<keyword evidence="1" id="KW-1133">Transmembrane helix</keyword>
<gene>
    <name evidence="2" type="ORF">GCM10009655_22320</name>
</gene>
<dbReference type="EMBL" id="BAAAKW010000035">
    <property type="protein sequence ID" value="GAA1222256.1"/>
    <property type="molecule type" value="Genomic_DNA"/>
</dbReference>
<evidence type="ECO:0000313" key="2">
    <source>
        <dbReference type="EMBL" id="GAA1222256.1"/>
    </source>
</evidence>
<evidence type="ECO:0000256" key="1">
    <source>
        <dbReference type="SAM" id="Phobius"/>
    </source>
</evidence>
<dbReference type="SUPFAM" id="SSF82171">
    <property type="entry name" value="DPP6 N-terminal domain-like"/>
    <property type="match status" value="1"/>
</dbReference>
<organism evidence="2 3">
    <name type="scientific">Rhodoglobus aureus</name>
    <dbReference type="NCBI Taxonomy" id="191497"/>
    <lineage>
        <taxon>Bacteria</taxon>
        <taxon>Bacillati</taxon>
        <taxon>Actinomycetota</taxon>
        <taxon>Actinomycetes</taxon>
        <taxon>Micrococcales</taxon>
        <taxon>Microbacteriaceae</taxon>
        <taxon>Rhodoglobus</taxon>
    </lineage>
</organism>
<dbReference type="Proteomes" id="UP001500943">
    <property type="component" value="Unassembled WGS sequence"/>
</dbReference>
<keyword evidence="1" id="KW-0812">Transmembrane</keyword>
<sequence>MTSRQRIILLSVISAAALIVVIAFGTLAYLRSQTALSTPSSVSVIPVTRFTGDRVEFRNTASGADYGKVASVPLDDAGGARSVSTQLCDRVYSTPKLTMCLTTDAGIVTTWTALQSGETGAQEQSWSLPGAPSRTRISANSNLVAETSFVTGVSYAGVGFSTETIIATAAGKSFGNIERFTLLVDGEQVTAADRNIWGVTFTDDDRYFYATAASSGSTWLVYGDLLDKTLTSVYENAECPSLSPDGNRVAFKKNAGTLNSPDWRIAVLDLTSMVETVLSEERSVDDQVEWLDDATLLYGLPRADVVGDSDVWSMPADGSGSPTLFIPHAWSPSVVRP</sequence>
<keyword evidence="3" id="KW-1185">Reference proteome</keyword>
<dbReference type="Gene3D" id="2.120.10.30">
    <property type="entry name" value="TolB, C-terminal domain"/>
    <property type="match status" value="1"/>
</dbReference>
<protein>
    <submittedName>
        <fullName evidence="2">PD40 domain-containing protein</fullName>
    </submittedName>
</protein>
<accession>A0ABN1VWZ0</accession>
<feature type="transmembrane region" description="Helical" evidence="1">
    <location>
        <begin position="7"/>
        <end position="30"/>
    </location>
</feature>
<dbReference type="RefSeq" id="WP_343925873.1">
    <property type="nucleotide sequence ID" value="NZ_BAAAKW010000035.1"/>
</dbReference>
<name>A0ABN1VWZ0_9MICO</name>
<dbReference type="InterPro" id="IPR011042">
    <property type="entry name" value="6-blade_b-propeller_TolB-like"/>
</dbReference>
<keyword evidence="1" id="KW-0472">Membrane</keyword>
<evidence type="ECO:0000313" key="3">
    <source>
        <dbReference type="Proteomes" id="UP001500943"/>
    </source>
</evidence>
<reference evidence="2 3" key="1">
    <citation type="journal article" date="2019" name="Int. J. Syst. Evol. Microbiol.">
        <title>The Global Catalogue of Microorganisms (GCM) 10K type strain sequencing project: providing services to taxonomists for standard genome sequencing and annotation.</title>
        <authorList>
            <consortium name="The Broad Institute Genomics Platform"/>
            <consortium name="The Broad Institute Genome Sequencing Center for Infectious Disease"/>
            <person name="Wu L."/>
            <person name="Ma J."/>
        </authorList>
    </citation>
    <scope>NUCLEOTIDE SEQUENCE [LARGE SCALE GENOMIC DNA]</scope>
    <source>
        <strain evidence="2 3">JCM 12762</strain>
    </source>
</reference>